<sequence length="388" mass="42217">MANNTTTMPLSPQAGGLNYEDYQRRVTEAAAATRKTGEPSEEALASAKAAAAKLGTTYKETSGSAQDRTTMYPMAGLGNIGMAAVESYEQQAAAQKQQAEKAASALEMMGETTLAGVQNLEQIQKGIQTQVAKASETWGAAAEKADEYVQAARSRVGEVLTKLDQINEEFAKDRNFAKAHAMQSSAQAVLGSMRNEERNIAETYGTGSREYQQFVASKKTALATVQSNIHASYQQLAEQQRQTYMNVVTDAYTKSNMYLGFQEQQHVEMLKFAEESKASYALQVAQLDVSIEQMKMAGMENLANWIIETPSFTMDMAPLVTLIADLQTAEQETFQAAQLTAAQTSLMGAQTQTAKAQTDVLTQQARLVAQQRAGLVQQQSRATKPYGF</sequence>
<accession>A0A6M3KSC7</accession>
<dbReference type="EMBL" id="MT142525">
    <property type="protein sequence ID" value="QJA84178.1"/>
    <property type="molecule type" value="Genomic_DNA"/>
</dbReference>
<evidence type="ECO:0000313" key="1">
    <source>
        <dbReference type="EMBL" id="QJA65175.1"/>
    </source>
</evidence>
<dbReference type="EMBL" id="MT141533">
    <property type="protein sequence ID" value="QJA65175.1"/>
    <property type="molecule type" value="Genomic_DNA"/>
</dbReference>
<proteinExistence type="predicted"/>
<gene>
    <name evidence="2" type="ORF">MM415A00216_0022</name>
    <name evidence="1" type="ORF">MM415B00427_0029</name>
</gene>
<name>A0A6M3KSC7_9ZZZZ</name>
<organism evidence="2">
    <name type="scientific">viral metagenome</name>
    <dbReference type="NCBI Taxonomy" id="1070528"/>
    <lineage>
        <taxon>unclassified sequences</taxon>
        <taxon>metagenomes</taxon>
        <taxon>organismal metagenomes</taxon>
    </lineage>
</organism>
<evidence type="ECO:0000313" key="2">
    <source>
        <dbReference type="EMBL" id="QJA84178.1"/>
    </source>
</evidence>
<protein>
    <submittedName>
        <fullName evidence="2">Putative tail protein</fullName>
    </submittedName>
</protein>
<dbReference type="AlphaFoldDB" id="A0A6M3KSC7"/>
<reference evidence="2" key="1">
    <citation type="submission" date="2020-03" db="EMBL/GenBank/DDBJ databases">
        <title>The deep terrestrial virosphere.</title>
        <authorList>
            <person name="Holmfeldt K."/>
            <person name="Nilsson E."/>
            <person name="Simone D."/>
            <person name="Lopez-Fernandez M."/>
            <person name="Wu X."/>
            <person name="de Brujin I."/>
            <person name="Lundin D."/>
            <person name="Andersson A."/>
            <person name="Bertilsson S."/>
            <person name="Dopson M."/>
        </authorList>
    </citation>
    <scope>NUCLEOTIDE SEQUENCE</scope>
    <source>
        <strain evidence="2">MM415A00216</strain>
        <strain evidence="1">MM415B00427</strain>
    </source>
</reference>